<sequence length="240" mass="27178">MLKQVMGATLALLVGVSSCAFASVSSTYDRVTDAQALVARKAIESTLEKYKDDNTSVNVYTVDELNTYVETGVYMQVIHDRDKCQFTPDIEDRARIVGMPAFEFVWGDMLINGVCVKQDVELGLDYLNKSVSHGYAPAMIKLSDFYERGFLVSRDRHRAISLMRAAASLGSHTARLQWADMLVRGLGAPAYYEEAFSWLYHTIYFSEYERAKSQYLQKQMKKMMPANIVARAMSDNFSDY</sequence>
<feature type="signal peptide" evidence="1">
    <location>
        <begin position="1"/>
        <end position="22"/>
    </location>
</feature>
<dbReference type="EMBL" id="JAHLFE010000092">
    <property type="protein sequence ID" value="MBU3844144.1"/>
    <property type="molecule type" value="Genomic_DNA"/>
</dbReference>
<reference evidence="2" key="1">
    <citation type="journal article" date="2021" name="PeerJ">
        <title>Extensive microbial diversity within the chicken gut microbiome revealed by metagenomics and culture.</title>
        <authorList>
            <person name="Gilroy R."/>
            <person name="Ravi A."/>
            <person name="Getino M."/>
            <person name="Pursley I."/>
            <person name="Horton D.L."/>
            <person name="Alikhan N.F."/>
            <person name="Baker D."/>
            <person name="Gharbi K."/>
            <person name="Hall N."/>
            <person name="Watson M."/>
            <person name="Adriaenssens E.M."/>
            <person name="Foster-Nyarko E."/>
            <person name="Jarju S."/>
            <person name="Secka A."/>
            <person name="Antonio M."/>
            <person name="Oren A."/>
            <person name="Chaudhuri R.R."/>
            <person name="La Ragione R."/>
            <person name="Hildebrand F."/>
            <person name="Pallen M.J."/>
        </authorList>
    </citation>
    <scope>NUCLEOTIDE SEQUENCE</scope>
    <source>
        <strain evidence="2">378</strain>
    </source>
</reference>
<dbReference type="SMART" id="SM00671">
    <property type="entry name" value="SEL1"/>
    <property type="match status" value="3"/>
</dbReference>
<comment type="caution">
    <text evidence="2">The sequence shown here is derived from an EMBL/GenBank/DDBJ whole genome shotgun (WGS) entry which is preliminary data.</text>
</comment>
<reference evidence="2" key="2">
    <citation type="submission" date="2021-04" db="EMBL/GenBank/DDBJ databases">
        <authorList>
            <person name="Gilroy R."/>
        </authorList>
    </citation>
    <scope>NUCLEOTIDE SEQUENCE</scope>
    <source>
        <strain evidence="2">378</strain>
    </source>
</reference>
<evidence type="ECO:0000313" key="3">
    <source>
        <dbReference type="Proteomes" id="UP000733611"/>
    </source>
</evidence>
<dbReference type="PANTHER" id="PTHR43628">
    <property type="entry name" value="ACTIVATOR OF C KINASE PROTEIN 1-RELATED"/>
    <property type="match status" value="1"/>
</dbReference>
<keyword evidence="1" id="KW-0732">Signal</keyword>
<dbReference type="InterPro" id="IPR006597">
    <property type="entry name" value="Sel1-like"/>
</dbReference>
<evidence type="ECO:0000256" key="1">
    <source>
        <dbReference type="SAM" id="SignalP"/>
    </source>
</evidence>
<name>A0A948TFU7_9GAMM</name>
<evidence type="ECO:0000313" key="2">
    <source>
        <dbReference type="EMBL" id="MBU3844144.1"/>
    </source>
</evidence>
<dbReference type="Proteomes" id="UP000733611">
    <property type="component" value="Unassembled WGS sequence"/>
</dbReference>
<dbReference type="Pfam" id="PF08238">
    <property type="entry name" value="Sel1"/>
    <property type="match status" value="3"/>
</dbReference>
<feature type="chain" id="PRO_5036692120" evidence="1">
    <location>
        <begin position="23"/>
        <end position="240"/>
    </location>
</feature>
<dbReference type="Gene3D" id="1.25.40.10">
    <property type="entry name" value="Tetratricopeptide repeat domain"/>
    <property type="match status" value="1"/>
</dbReference>
<protein>
    <submittedName>
        <fullName evidence="2">Sel1 repeat family protein</fullName>
    </submittedName>
</protein>
<dbReference type="PROSITE" id="PS51257">
    <property type="entry name" value="PROKAR_LIPOPROTEIN"/>
    <property type="match status" value="1"/>
</dbReference>
<gene>
    <name evidence="2" type="ORF">H9847_04630</name>
</gene>
<accession>A0A948TFU7</accession>
<dbReference type="AlphaFoldDB" id="A0A948TFU7"/>
<dbReference type="PANTHER" id="PTHR43628:SF1">
    <property type="entry name" value="CHITIN SYNTHASE REGULATORY FACTOR 2-RELATED"/>
    <property type="match status" value="1"/>
</dbReference>
<organism evidence="2 3">
    <name type="scientific">Candidatus Anaerobiospirillum pullicola</name>
    <dbReference type="NCBI Taxonomy" id="2838451"/>
    <lineage>
        <taxon>Bacteria</taxon>
        <taxon>Pseudomonadati</taxon>
        <taxon>Pseudomonadota</taxon>
        <taxon>Gammaproteobacteria</taxon>
        <taxon>Aeromonadales</taxon>
        <taxon>Succinivibrionaceae</taxon>
        <taxon>Anaerobiospirillum</taxon>
    </lineage>
</organism>
<proteinExistence type="predicted"/>
<dbReference type="InterPro" id="IPR052945">
    <property type="entry name" value="Mitotic_Regulator"/>
</dbReference>
<dbReference type="InterPro" id="IPR011990">
    <property type="entry name" value="TPR-like_helical_dom_sf"/>
</dbReference>
<dbReference type="SUPFAM" id="SSF81901">
    <property type="entry name" value="HCP-like"/>
    <property type="match status" value="1"/>
</dbReference>